<organism evidence="1 2">
    <name type="scientific">Paraconexibacter antarcticus</name>
    <dbReference type="NCBI Taxonomy" id="2949664"/>
    <lineage>
        <taxon>Bacteria</taxon>
        <taxon>Bacillati</taxon>
        <taxon>Actinomycetota</taxon>
        <taxon>Thermoleophilia</taxon>
        <taxon>Solirubrobacterales</taxon>
        <taxon>Paraconexibacteraceae</taxon>
        <taxon>Paraconexibacter</taxon>
    </lineage>
</organism>
<protein>
    <submittedName>
        <fullName evidence="1">HNH endonuclease</fullName>
    </submittedName>
</protein>
<keyword evidence="2" id="KW-1185">Reference proteome</keyword>
<accession>A0ABY5DQT5</accession>
<dbReference type="Proteomes" id="UP001056035">
    <property type="component" value="Chromosome"/>
</dbReference>
<dbReference type="EMBL" id="CP098502">
    <property type="protein sequence ID" value="UTI63442.1"/>
    <property type="molecule type" value="Genomic_DNA"/>
</dbReference>
<keyword evidence="1" id="KW-0255">Endonuclease</keyword>
<proteinExistence type="predicted"/>
<evidence type="ECO:0000313" key="1">
    <source>
        <dbReference type="EMBL" id="UTI63442.1"/>
    </source>
</evidence>
<dbReference type="CDD" id="cd00085">
    <property type="entry name" value="HNHc"/>
    <property type="match status" value="1"/>
</dbReference>
<dbReference type="GO" id="GO:0004519">
    <property type="term" value="F:endonuclease activity"/>
    <property type="evidence" value="ECO:0007669"/>
    <property type="project" value="UniProtKB-KW"/>
</dbReference>
<reference evidence="1 2" key="1">
    <citation type="submission" date="2022-06" db="EMBL/GenBank/DDBJ databases">
        <title>Paraconexibacter antarcticus.</title>
        <authorList>
            <person name="Kim C.S."/>
        </authorList>
    </citation>
    <scope>NUCLEOTIDE SEQUENCE [LARGE SCALE GENOMIC DNA]</scope>
    <source>
        <strain evidence="1 2">02-257</strain>
    </source>
</reference>
<name>A0ABY5DQT5_9ACTN</name>
<gene>
    <name evidence="1" type="ORF">NBH00_19085</name>
</gene>
<dbReference type="RefSeq" id="WP_254570167.1">
    <property type="nucleotide sequence ID" value="NZ_CP098502.1"/>
</dbReference>
<keyword evidence="1" id="KW-0378">Hydrolase</keyword>
<dbReference type="InterPro" id="IPR003615">
    <property type="entry name" value="HNH_nuc"/>
</dbReference>
<keyword evidence="1" id="KW-0540">Nuclease</keyword>
<sequence length="249" mass="27970">MSPRYSEDEARTAVAASRSYAEALRRMGRSSTGNSFKVLQKYVAIWGLDVSHFDPYATMRRRSRAGRVPLAEILTTGRAFSRGALKRRLYDEGYKERRCELCGQDENWRGAEMALILDHINGVPDDNRLENLRTVCPNCAATLDTHCGRNARAPARPCQGCGALITSPATQRYCSRECAGRARRGPRAPRPDARRVERPPYEQLRAEINAEGWAATGRRYGVSDNAVRKWMRMYERETAPDSLSKSGPA</sequence>
<evidence type="ECO:0000313" key="2">
    <source>
        <dbReference type="Proteomes" id="UP001056035"/>
    </source>
</evidence>